<dbReference type="Proteomes" id="UP000477782">
    <property type="component" value="Unassembled WGS sequence"/>
</dbReference>
<dbReference type="RefSeq" id="WP_164624744.1">
    <property type="nucleotide sequence ID" value="NZ_JAAIVJ010000004.1"/>
</dbReference>
<evidence type="ECO:0000313" key="6">
    <source>
        <dbReference type="EMBL" id="NEY90353.1"/>
    </source>
</evidence>
<protein>
    <submittedName>
        <fullName evidence="6">Aldehyde dehydrogenase family protein</fullName>
    </submittedName>
</protein>
<feature type="active site" evidence="3">
    <location>
        <position position="248"/>
    </location>
</feature>
<name>A0A6M0QUN4_9RHOB</name>
<organism evidence="6 7">
    <name type="scientific">Tabrizicola oligotrophica</name>
    <dbReference type="NCBI Taxonomy" id="2710650"/>
    <lineage>
        <taxon>Bacteria</taxon>
        <taxon>Pseudomonadati</taxon>
        <taxon>Pseudomonadota</taxon>
        <taxon>Alphaproteobacteria</taxon>
        <taxon>Rhodobacterales</taxon>
        <taxon>Paracoccaceae</taxon>
        <taxon>Tabrizicola</taxon>
    </lineage>
</organism>
<comment type="caution">
    <text evidence="6">The sequence shown here is derived from an EMBL/GenBank/DDBJ whole genome shotgun (WGS) entry which is preliminary data.</text>
</comment>
<dbReference type="Pfam" id="PF00171">
    <property type="entry name" value="Aldedh"/>
    <property type="match status" value="1"/>
</dbReference>
<dbReference type="PROSITE" id="PS00687">
    <property type="entry name" value="ALDEHYDE_DEHYDR_GLU"/>
    <property type="match status" value="1"/>
</dbReference>
<evidence type="ECO:0000313" key="7">
    <source>
        <dbReference type="Proteomes" id="UP000477782"/>
    </source>
</evidence>
<dbReference type="FunFam" id="3.40.605.10:FF:000007">
    <property type="entry name" value="NAD/NADP-dependent betaine aldehyde dehydrogenase"/>
    <property type="match status" value="1"/>
</dbReference>
<dbReference type="PANTHER" id="PTHR11699">
    <property type="entry name" value="ALDEHYDE DEHYDROGENASE-RELATED"/>
    <property type="match status" value="1"/>
</dbReference>
<evidence type="ECO:0000256" key="1">
    <source>
        <dbReference type="ARBA" id="ARBA00009986"/>
    </source>
</evidence>
<dbReference type="Gene3D" id="3.40.309.10">
    <property type="entry name" value="Aldehyde Dehydrogenase, Chain A, domain 2"/>
    <property type="match status" value="1"/>
</dbReference>
<evidence type="ECO:0000256" key="4">
    <source>
        <dbReference type="RuleBase" id="RU003345"/>
    </source>
</evidence>
<proteinExistence type="inferred from homology"/>
<dbReference type="Gene3D" id="3.40.605.10">
    <property type="entry name" value="Aldehyde Dehydrogenase, Chain A, domain 1"/>
    <property type="match status" value="1"/>
</dbReference>
<dbReference type="InterPro" id="IPR016162">
    <property type="entry name" value="Ald_DH_N"/>
</dbReference>
<dbReference type="FunFam" id="3.40.309.10:FF:000012">
    <property type="entry name" value="Betaine aldehyde dehydrogenase"/>
    <property type="match status" value="1"/>
</dbReference>
<dbReference type="AlphaFoldDB" id="A0A6M0QUN4"/>
<dbReference type="InterPro" id="IPR016163">
    <property type="entry name" value="Ald_DH_C"/>
</dbReference>
<feature type="domain" description="Aldehyde dehydrogenase" evidence="5">
    <location>
        <begin position="20"/>
        <end position="474"/>
    </location>
</feature>
<evidence type="ECO:0000259" key="5">
    <source>
        <dbReference type="Pfam" id="PF00171"/>
    </source>
</evidence>
<evidence type="ECO:0000256" key="3">
    <source>
        <dbReference type="PROSITE-ProRule" id="PRU10007"/>
    </source>
</evidence>
<dbReference type="EMBL" id="JAAIVJ010000004">
    <property type="protein sequence ID" value="NEY90353.1"/>
    <property type="molecule type" value="Genomic_DNA"/>
</dbReference>
<keyword evidence="7" id="KW-1185">Reference proteome</keyword>
<dbReference type="InterPro" id="IPR029510">
    <property type="entry name" value="Ald_DH_CS_GLU"/>
</dbReference>
<reference evidence="6 7" key="1">
    <citation type="submission" date="2020-02" db="EMBL/GenBank/DDBJ databases">
        <authorList>
            <person name="Chen W.-M."/>
        </authorList>
    </citation>
    <scope>NUCLEOTIDE SEQUENCE [LARGE SCALE GENOMIC DNA]</scope>
    <source>
        <strain evidence="6 7">KMS-5</strain>
    </source>
</reference>
<dbReference type="InterPro" id="IPR016161">
    <property type="entry name" value="Ald_DH/histidinol_DH"/>
</dbReference>
<sequence>MRAYHHWIGGKDAVGHGPDRVTRSSPAHGALLASYAAGTAEDVDRAAQTAAAAQVGWAAMTGMERAGRITALADLILRDRERLAVIEAEEAGKTIRDARGELSHSANLARYAAALAWEIPGRAQSHHGDSALGLVTYEPRGVVGMITPWNFPAVTLFQKLPYALAAGNAVVIKPSELTSGTTLEIARLAAEAGIPDGVINVVTGKGTVVGTAMIEHPLVDMISFTGSTRAGTEIGAACARQVKRAGLELGGKAANVVFADADLDDALDGALFGTILNAGQECVAGTRILVERRIAKDFTEALVERAAKLRVGMPLDETADIASVIHEAHMTSVLGHIETARKEGARIAAGGHRKLDGDFGKGYFVQPSILADVTPSMTYFREEVFGPVASITVFDTIEEAVALANDTTYGLGNGLWTKDVDKALQLSKRLKSGTVWVNTYLDGAPQMPFGGYKRSGLGRENGIEGLIEFMDVKSTFIRLGKRTKALGHTAA</sequence>
<comment type="similarity">
    <text evidence="1 4">Belongs to the aldehyde dehydrogenase family.</text>
</comment>
<keyword evidence="2 4" id="KW-0560">Oxidoreductase</keyword>
<dbReference type="InterPro" id="IPR015590">
    <property type="entry name" value="Aldehyde_DH_dom"/>
</dbReference>
<evidence type="ECO:0000256" key="2">
    <source>
        <dbReference type="ARBA" id="ARBA00023002"/>
    </source>
</evidence>
<accession>A0A6M0QUN4</accession>
<dbReference type="GO" id="GO:0016620">
    <property type="term" value="F:oxidoreductase activity, acting on the aldehyde or oxo group of donors, NAD or NADP as acceptor"/>
    <property type="evidence" value="ECO:0007669"/>
    <property type="project" value="InterPro"/>
</dbReference>
<dbReference type="SUPFAM" id="SSF53720">
    <property type="entry name" value="ALDH-like"/>
    <property type="match status" value="1"/>
</dbReference>
<gene>
    <name evidence="6" type="ORF">G4Z14_08585</name>
</gene>